<evidence type="ECO:0000313" key="3">
    <source>
        <dbReference type="EMBL" id="MCV2869742.1"/>
    </source>
</evidence>
<evidence type="ECO:0000313" key="4">
    <source>
        <dbReference type="Proteomes" id="UP001652542"/>
    </source>
</evidence>
<comment type="caution">
    <text evidence="3">The sequence shown here is derived from an EMBL/GenBank/DDBJ whole genome shotgun (WGS) entry which is preliminary data.</text>
</comment>
<dbReference type="PANTHER" id="PTHR10900">
    <property type="entry name" value="PERIOSTIN-RELATED"/>
    <property type="match status" value="1"/>
</dbReference>
<protein>
    <submittedName>
        <fullName evidence="3">Fasciclin domain-containing protein</fullName>
    </submittedName>
</protein>
<dbReference type="Pfam" id="PF02469">
    <property type="entry name" value="Fasciclin"/>
    <property type="match status" value="1"/>
</dbReference>
<feature type="domain" description="FAS1" evidence="2">
    <location>
        <begin position="27"/>
        <end position="158"/>
    </location>
</feature>
<dbReference type="SUPFAM" id="SSF82153">
    <property type="entry name" value="FAS1 domain"/>
    <property type="match status" value="1"/>
</dbReference>
<reference evidence="3 4" key="1">
    <citation type="submission" date="2022-10" db="EMBL/GenBank/DDBJ databases">
        <title>Defluviimonas sp. nov., isolated from ocean surface water.</title>
        <authorList>
            <person name="He W."/>
            <person name="Wang L."/>
            <person name="Zhang D.-F."/>
        </authorList>
    </citation>
    <scope>NUCLEOTIDE SEQUENCE [LARGE SCALE GENOMIC DNA]</scope>
    <source>
        <strain evidence="3 4">WL0002</strain>
    </source>
</reference>
<dbReference type="EMBL" id="JAOWKY010000004">
    <property type="protein sequence ID" value="MCV2869742.1"/>
    <property type="molecule type" value="Genomic_DNA"/>
</dbReference>
<dbReference type="InterPro" id="IPR050904">
    <property type="entry name" value="Adhesion/Biosynth-related"/>
</dbReference>
<dbReference type="InterPro" id="IPR036378">
    <property type="entry name" value="FAS1_dom_sf"/>
</dbReference>
<dbReference type="Proteomes" id="UP001652542">
    <property type="component" value="Unassembled WGS sequence"/>
</dbReference>
<dbReference type="RefSeq" id="WP_263735420.1">
    <property type="nucleotide sequence ID" value="NZ_JAOWKY010000004.1"/>
</dbReference>
<name>A0ABT2ZF64_9RHOB</name>
<evidence type="ECO:0000259" key="2">
    <source>
        <dbReference type="PROSITE" id="PS50213"/>
    </source>
</evidence>
<evidence type="ECO:0000256" key="1">
    <source>
        <dbReference type="SAM" id="SignalP"/>
    </source>
</evidence>
<feature type="signal peptide" evidence="1">
    <location>
        <begin position="1"/>
        <end position="25"/>
    </location>
</feature>
<dbReference type="PROSITE" id="PS50213">
    <property type="entry name" value="FAS1"/>
    <property type="match status" value="1"/>
</dbReference>
<gene>
    <name evidence="3" type="ORF">OEW28_13995</name>
</gene>
<keyword evidence="4" id="KW-1185">Reference proteome</keyword>
<dbReference type="PANTHER" id="PTHR10900:SF77">
    <property type="entry name" value="FI19380P1"/>
    <property type="match status" value="1"/>
</dbReference>
<keyword evidence="1" id="KW-0732">Signal</keyword>
<accession>A0ABT2ZF64</accession>
<feature type="chain" id="PRO_5045563972" evidence="1">
    <location>
        <begin position="26"/>
        <end position="163"/>
    </location>
</feature>
<organism evidence="3 4">
    <name type="scientific">Albidovulum marisflavi</name>
    <dbReference type="NCBI Taxonomy" id="2984159"/>
    <lineage>
        <taxon>Bacteria</taxon>
        <taxon>Pseudomonadati</taxon>
        <taxon>Pseudomonadota</taxon>
        <taxon>Alphaproteobacteria</taxon>
        <taxon>Rhodobacterales</taxon>
        <taxon>Paracoccaceae</taxon>
        <taxon>Albidovulum</taxon>
    </lineage>
</organism>
<proteinExistence type="predicted"/>
<dbReference type="SMART" id="SM00554">
    <property type="entry name" value="FAS1"/>
    <property type="match status" value="1"/>
</dbReference>
<dbReference type="Gene3D" id="2.30.180.10">
    <property type="entry name" value="FAS1 domain"/>
    <property type="match status" value="1"/>
</dbReference>
<sequence>MTFLTKSLKPLYLAAALAAPAPLWAESADIVDTAVAAGGFETLAAALGAAGLVDTLKGEGPFTVFAPTDDAFAALPAGTVEDLLKPENKDKLVAVLTYHVVPGKVMSTDLSDGMMAATVNGAEVTISTEGGAKVDGANITAADIEASNGVIHVIDAVILPPSS</sequence>
<dbReference type="InterPro" id="IPR000782">
    <property type="entry name" value="FAS1_domain"/>
</dbReference>